<feature type="transmembrane region" description="Helical" evidence="4">
    <location>
        <begin position="40"/>
        <end position="64"/>
    </location>
</feature>
<dbReference type="PANTHER" id="PTHR43280:SF29">
    <property type="entry name" value="ARAC-FAMILY TRANSCRIPTIONAL REGULATOR"/>
    <property type="match status" value="1"/>
</dbReference>
<feature type="domain" description="HTH araC/xylS-type" evidence="5">
    <location>
        <begin position="265"/>
        <end position="369"/>
    </location>
</feature>
<dbReference type="PROSITE" id="PS00041">
    <property type="entry name" value="HTH_ARAC_FAMILY_1"/>
    <property type="match status" value="1"/>
</dbReference>
<dbReference type="PANTHER" id="PTHR43280">
    <property type="entry name" value="ARAC-FAMILY TRANSCRIPTIONAL REGULATOR"/>
    <property type="match status" value="1"/>
</dbReference>
<dbReference type="RefSeq" id="WP_105022039.1">
    <property type="nucleotide sequence ID" value="NZ_MSCM01000002.1"/>
</dbReference>
<reference evidence="6 7" key="1">
    <citation type="submission" date="2016-12" db="EMBL/GenBank/DDBJ databases">
        <title>Trade-off between light-utilization and light-protection in marine flavobacteria.</title>
        <authorList>
            <person name="Kumagai Y."/>
            <person name="Yoshizawa S."/>
            <person name="Kogure K."/>
            <person name="Iwasaki W."/>
        </authorList>
    </citation>
    <scope>NUCLEOTIDE SEQUENCE [LARGE SCALE GENOMIC DNA]</scope>
    <source>
        <strain evidence="6 7">ATCC 43844</strain>
    </source>
</reference>
<dbReference type="PROSITE" id="PS01124">
    <property type="entry name" value="HTH_ARAC_FAMILY_2"/>
    <property type="match status" value="1"/>
</dbReference>
<proteinExistence type="predicted"/>
<evidence type="ECO:0000259" key="5">
    <source>
        <dbReference type="PROSITE" id="PS01124"/>
    </source>
</evidence>
<name>A0A2S7WGH9_9FLAO</name>
<keyword evidence="3" id="KW-0804">Transcription</keyword>
<gene>
    <name evidence="6" type="ORF">BTO16_12645</name>
</gene>
<organism evidence="6 7">
    <name type="scientific">Polaribacter glomeratus</name>
    <dbReference type="NCBI Taxonomy" id="102"/>
    <lineage>
        <taxon>Bacteria</taxon>
        <taxon>Pseudomonadati</taxon>
        <taxon>Bacteroidota</taxon>
        <taxon>Flavobacteriia</taxon>
        <taxon>Flavobacteriales</taxon>
        <taxon>Flavobacteriaceae</taxon>
    </lineage>
</organism>
<dbReference type="InterPro" id="IPR020449">
    <property type="entry name" value="Tscrpt_reg_AraC-type_HTH"/>
</dbReference>
<sequence length="370" mass="43268">MENLDVSDLIRIIATCISLLLAFFIFSVKSTNKISNKIFAAYLVLSAFEYTSWSLFLNITSNIIIFKSQLSYLIMPIFYLYILSVCYSDFTLKRKQLWHLTPYIIGNLVMTPRFYLSNPSEKLTLFENYNSQFEIIYLHFSLHIQFAIYIILGFIVLKRAKKIFVENYSSATIQTYNWLLQLLVFIGALFGVAFVKNLFKYFGDNDYFQISEIVLSIVTLYFVCWYGLKIMKHPNLFNGVDSKTKLTTELNKEDQKNNIDLKEVEQLTAYMKTEKPYLNPSLSIRNLAEEIEMNSRDLSVLINQHLNQHFFDFVNEYRITEAMEILKNPSKKEVTVLEILYEVGFNSKSSFNTAFKKHTGLTPTEYRKTA</sequence>
<dbReference type="InterPro" id="IPR018060">
    <property type="entry name" value="HTH_AraC"/>
</dbReference>
<evidence type="ECO:0000256" key="3">
    <source>
        <dbReference type="ARBA" id="ARBA00023163"/>
    </source>
</evidence>
<feature type="transmembrane region" description="Helical" evidence="4">
    <location>
        <begin position="70"/>
        <end position="90"/>
    </location>
</feature>
<accession>A0A2S7WGH9</accession>
<dbReference type="SMART" id="SM00342">
    <property type="entry name" value="HTH_ARAC"/>
    <property type="match status" value="1"/>
</dbReference>
<keyword evidence="4" id="KW-0472">Membrane</keyword>
<dbReference type="Proteomes" id="UP000239068">
    <property type="component" value="Unassembled WGS sequence"/>
</dbReference>
<feature type="transmembrane region" description="Helical" evidence="4">
    <location>
        <begin position="207"/>
        <end position="228"/>
    </location>
</feature>
<keyword evidence="1" id="KW-0805">Transcription regulation</keyword>
<keyword evidence="4" id="KW-1133">Transmembrane helix</keyword>
<keyword evidence="4" id="KW-0812">Transmembrane</keyword>
<dbReference type="OrthoDB" id="9779074at2"/>
<dbReference type="InterPro" id="IPR009057">
    <property type="entry name" value="Homeodomain-like_sf"/>
</dbReference>
<keyword evidence="2 6" id="KW-0238">DNA-binding</keyword>
<feature type="transmembrane region" description="Helical" evidence="4">
    <location>
        <begin position="136"/>
        <end position="157"/>
    </location>
</feature>
<evidence type="ECO:0000256" key="4">
    <source>
        <dbReference type="SAM" id="Phobius"/>
    </source>
</evidence>
<dbReference type="AlphaFoldDB" id="A0A2S7WGH9"/>
<dbReference type="SUPFAM" id="SSF46689">
    <property type="entry name" value="Homeodomain-like"/>
    <property type="match status" value="1"/>
</dbReference>
<evidence type="ECO:0000313" key="7">
    <source>
        <dbReference type="Proteomes" id="UP000239068"/>
    </source>
</evidence>
<keyword evidence="7" id="KW-1185">Reference proteome</keyword>
<protein>
    <submittedName>
        <fullName evidence="6">DNA-binding protein</fullName>
    </submittedName>
</protein>
<evidence type="ECO:0000256" key="2">
    <source>
        <dbReference type="ARBA" id="ARBA00023125"/>
    </source>
</evidence>
<dbReference type="PRINTS" id="PR00032">
    <property type="entry name" value="HTHARAC"/>
</dbReference>
<feature type="transmembrane region" description="Helical" evidence="4">
    <location>
        <begin position="12"/>
        <end position="28"/>
    </location>
</feature>
<dbReference type="GO" id="GO:0043565">
    <property type="term" value="F:sequence-specific DNA binding"/>
    <property type="evidence" value="ECO:0007669"/>
    <property type="project" value="InterPro"/>
</dbReference>
<dbReference type="GO" id="GO:0003700">
    <property type="term" value="F:DNA-binding transcription factor activity"/>
    <property type="evidence" value="ECO:0007669"/>
    <property type="project" value="InterPro"/>
</dbReference>
<dbReference type="InterPro" id="IPR018062">
    <property type="entry name" value="HTH_AraC-typ_CS"/>
</dbReference>
<dbReference type="EMBL" id="MSCM01000002">
    <property type="protein sequence ID" value="PQJ76723.1"/>
    <property type="molecule type" value="Genomic_DNA"/>
</dbReference>
<dbReference type="Gene3D" id="1.10.10.60">
    <property type="entry name" value="Homeodomain-like"/>
    <property type="match status" value="2"/>
</dbReference>
<comment type="caution">
    <text evidence="6">The sequence shown here is derived from an EMBL/GenBank/DDBJ whole genome shotgun (WGS) entry which is preliminary data.</text>
</comment>
<evidence type="ECO:0000313" key="6">
    <source>
        <dbReference type="EMBL" id="PQJ76723.1"/>
    </source>
</evidence>
<evidence type="ECO:0000256" key="1">
    <source>
        <dbReference type="ARBA" id="ARBA00023015"/>
    </source>
</evidence>
<feature type="transmembrane region" description="Helical" evidence="4">
    <location>
        <begin position="178"/>
        <end position="195"/>
    </location>
</feature>
<dbReference type="Pfam" id="PF12833">
    <property type="entry name" value="HTH_18"/>
    <property type="match status" value="1"/>
</dbReference>